<dbReference type="SUPFAM" id="SSF47413">
    <property type="entry name" value="lambda repressor-like DNA-binding domains"/>
    <property type="match status" value="1"/>
</dbReference>
<dbReference type="CDD" id="cd01392">
    <property type="entry name" value="HTH_LacI"/>
    <property type="match status" value="1"/>
</dbReference>
<accession>A0ABM8E1S9</accession>
<dbReference type="InterPro" id="IPR028082">
    <property type="entry name" value="Peripla_BP_I"/>
</dbReference>
<dbReference type="Pfam" id="PF00356">
    <property type="entry name" value="LacI"/>
    <property type="match status" value="1"/>
</dbReference>
<evidence type="ECO:0000313" key="5">
    <source>
        <dbReference type="EMBL" id="BDV31907.1"/>
    </source>
</evidence>
<keyword evidence="3" id="KW-0804">Transcription</keyword>
<reference evidence="5 6" key="1">
    <citation type="submission" date="2022-12" db="EMBL/GenBank/DDBJ databases">
        <title>Microbacterium terricola strain KV-448 chromosome, complete genome.</title>
        <authorList>
            <person name="Oshima T."/>
            <person name="Moriya T."/>
            <person name="Bessho Y."/>
        </authorList>
    </citation>
    <scope>NUCLEOTIDE SEQUENCE [LARGE SCALE GENOMIC DNA]</scope>
    <source>
        <strain evidence="5 6">KV-448</strain>
    </source>
</reference>
<evidence type="ECO:0000259" key="4">
    <source>
        <dbReference type="PROSITE" id="PS50932"/>
    </source>
</evidence>
<dbReference type="SMART" id="SM00354">
    <property type="entry name" value="HTH_LACI"/>
    <property type="match status" value="1"/>
</dbReference>
<dbReference type="Pfam" id="PF13377">
    <property type="entry name" value="Peripla_BP_3"/>
    <property type="match status" value="1"/>
</dbReference>
<dbReference type="InterPro" id="IPR046335">
    <property type="entry name" value="LacI/GalR-like_sensor"/>
</dbReference>
<dbReference type="PROSITE" id="PS00356">
    <property type="entry name" value="HTH_LACI_1"/>
    <property type="match status" value="1"/>
</dbReference>
<keyword evidence="6" id="KW-1185">Reference proteome</keyword>
<name>A0ABM8E1S9_9MICO</name>
<dbReference type="RefSeq" id="WP_263797507.1">
    <property type="nucleotide sequence ID" value="NZ_AP027141.1"/>
</dbReference>
<evidence type="ECO:0000256" key="1">
    <source>
        <dbReference type="ARBA" id="ARBA00023015"/>
    </source>
</evidence>
<protein>
    <submittedName>
        <fullName evidence="5">LacI family transcriptional regulator</fullName>
    </submittedName>
</protein>
<keyword evidence="1" id="KW-0805">Transcription regulation</keyword>
<dbReference type="CDD" id="cd06267">
    <property type="entry name" value="PBP1_LacI_sugar_binding-like"/>
    <property type="match status" value="1"/>
</dbReference>
<organism evidence="5 6">
    <name type="scientific">Microbacterium terricola</name>
    <dbReference type="NCBI Taxonomy" id="344163"/>
    <lineage>
        <taxon>Bacteria</taxon>
        <taxon>Bacillati</taxon>
        <taxon>Actinomycetota</taxon>
        <taxon>Actinomycetes</taxon>
        <taxon>Micrococcales</taxon>
        <taxon>Microbacteriaceae</taxon>
        <taxon>Microbacterium</taxon>
    </lineage>
</organism>
<feature type="domain" description="HTH lacI-type" evidence="4">
    <location>
        <begin position="4"/>
        <end position="58"/>
    </location>
</feature>
<dbReference type="PROSITE" id="PS50932">
    <property type="entry name" value="HTH_LACI_2"/>
    <property type="match status" value="1"/>
</dbReference>
<dbReference type="PANTHER" id="PTHR30146:SF109">
    <property type="entry name" value="HTH-TYPE TRANSCRIPTIONAL REGULATOR GALS"/>
    <property type="match status" value="1"/>
</dbReference>
<dbReference type="InterPro" id="IPR000843">
    <property type="entry name" value="HTH_LacI"/>
</dbReference>
<proteinExistence type="predicted"/>
<evidence type="ECO:0000256" key="3">
    <source>
        <dbReference type="ARBA" id="ARBA00023163"/>
    </source>
</evidence>
<evidence type="ECO:0000313" key="6">
    <source>
        <dbReference type="Proteomes" id="UP001317779"/>
    </source>
</evidence>
<dbReference type="Gene3D" id="1.10.260.40">
    <property type="entry name" value="lambda repressor-like DNA-binding domains"/>
    <property type="match status" value="1"/>
</dbReference>
<gene>
    <name evidence="5" type="ORF">Microterr_25670</name>
</gene>
<evidence type="ECO:0000256" key="2">
    <source>
        <dbReference type="ARBA" id="ARBA00023125"/>
    </source>
</evidence>
<keyword evidence="2" id="KW-0238">DNA-binding</keyword>
<dbReference type="SUPFAM" id="SSF53822">
    <property type="entry name" value="Periplasmic binding protein-like I"/>
    <property type="match status" value="1"/>
</dbReference>
<sequence length="340" mass="35902">MGGVRLQDVAELAGVSMKTVSNVVRDYPHVSPRMREKVQRAIDTLGYKPNMMGRRLATGKTGLIALAFADVGIPYFAELARVVSRAAETLGYRVLLEETDATLEGERALVATSEAGLVDGMLFQPSVMGSTEIARHRSDLPLVLLGETAAPLTMDRVMIDNVAAADEITSHLLASGRRRIGFAGHELNGLSETSRQRIAGYQQALERAGIAPDPTLLIPSAAISAAGAVEAVGGAIDAGLGFDALVCRDDLAAIGALRALQERGIGVPTDVEVTGWDDIRLSAVTFPSLTTVSPDLDALAATALRLLIERMTGFDGTGRHEIVAHRIVVRESAPGPVAVH</sequence>
<dbReference type="Proteomes" id="UP001317779">
    <property type="component" value="Chromosome"/>
</dbReference>
<dbReference type="EMBL" id="AP027141">
    <property type="protein sequence ID" value="BDV31907.1"/>
    <property type="molecule type" value="Genomic_DNA"/>
</dbReference>
<dbReference type="PANTHER" id="PTHR30146">
    <property type="entry name" value="LACI-RELATED TRANSCRIPTIONAL REPRESSOR"/>
    <property type="match status" value="1"/>
</dbReference>
<dbReference type="InterPro" id="IPR010982">
    <property type="entry name" value="Lambda_DNA-bd_dom_sf"/>
</dbReference>
<dbReference type="Gene3D" id="3.40.50.2300">
    <property type="match status" value="2"/>
</dbReference>